<gene>
    <name evidence="1" type="ORF">C5615_32395</name>
</gene>
<comment type="caution">
    <text evidence="1">The sequence shown here is derived from an EMBL/GenBank/DDBJ whole genome shotgun (WGS) entry which is preliminary data.</text>
</comment>
<sequence length="79" mass="8886">MSRQAASIHRHVRPVAAIADSDAAVGTVRDPQSSPWPAMRSRGTIVFGSAMRNTTRRASISRRLADRATRDWPDFRRRL</sequence>
<protein>
    <submittedName>
        <fullName evidence="1">Uncharacterized protein</fullName>
    </submittedName>
</protein>
<reference evidence="1 2" key="1">
    <citation type="submission" date="2018-02" db="EMBL/GenBank/DDBJ databases">
        <title>Draft genome sequencing of Burkholderia cepacia Y14-15.</title>
        <authorList>
            <person name="Zheng B.-X."/>
        </authorList>
    </citation>
    <scope>NUCLEOTIDE SEQUENCE [LARGE SCALE GENOMIC DNA]</scope>
    <source>
        <strain evidence="1 2">Y14-15</strain>
    </source>
</reference>
<evidence type="ECO:0000313" key="2">
    <source>
        <dbReference type="Proteomes" id="UP000238206"/>
    </source>
</evidence>
<dbReference type="Proteomes" id="UP000238206">
    <property type="component" value="Unassembled WGS sequence"/>
</dbReference>
<dbReference type="EMBL" id="PUIQ01000060">
    <property type="protein sequence ID" value="PQP11177.1"/>
    <property type="molecule type" value="Genomic_DNA"/>
</dbReference>
<organism evidence="1 2">
    <name type="scientific">Burkholderia cepacia</name>
    <name type="common">Pseudomonas cepacia</name>
    <dbReference type="NCBI Taxonomy" id="292"/>
    <lineage>
        <taxon>Bacteria</taxon>
        <taxon>Pseudomonadati</taxon>
        <taxon>Pseudomonadota</taxon>
        <taxon>Betaproteobacteria</taxon>
        <taxon>Burkholderiales</taxon>
        <taxon>Burkholderiaceae</taxon>
        <taxon>Burkholderia</taxon>
        <taxon>Burkholderia cepacia complex</taxon>
    </lineage>
</organism>
<dbReference type="AlphaFoldDB" id="A0A2S8I8R0"/>
<accession>A0A2S8I8R0</accession>
<proteinExistence type="predicted"/>
<evidence type="ECO:0000313" key="1">
    <source>
        <dbReference type="EMBL" id="PQP11177.1"/>
    </source>
</evidence>
<name>A0A2S8I8R0_BURCE</name>